<protein>
    <submittedName>
        <fullName evidence="2">Uncharacterized protein</fullName>
    </submittedName>
</protein>
<name>A0A8E6EWQ1_9BACT</name>
<reference evidence="2" key="1">
    <citation type="submission" date="2021-05" db="EMBL/GenBank/DDBJ databases">
        <title>Complete genome sequence of the cellulolytic planctomycete Telmatocola sphagniphila SP2T and characterization of the first cellulase from planctomycetes.</title>
        <authorList>
            <person name="Rakitin A.L."/>
            <person name="Beletsky A.V."/>
            <person name="Naumoff D.G."/>
            <person name="Kulichevskaya I.S."/>
            <person name="Mardanov A.V."/>
            <person name="Ravin N.V."/>
            <person name="Dedysh S.N."/>
        </authorList>
    </citation>
    <scope>NUCLEOTIDE SEQUENCE</scope>
    <source>
        <strain evidence="2">SP2T</strain>
    </source>
</reference>
<organism evidence="2 3">
    <name type="scientific">Telmatocola sphagniphila</name>
    <dbReference type="NCBI Taxonomy" id="1123043"/>
    <lineage>
        <taxon>Bacteria</taxon>
        <taxon>Pseudomonadati</taxon>
        <taxon>Planctomycetota</taxon>
        <taxon>Planctomycetia</taxon>
        <taxon>Gemmatales</taxon>
        <taxon>Gemmataceae</taxon>
    </lineage>
</organism>
<keyword evidence="1" id="KW-0812">Transmembrane</keyword>
<keyword evidence="1" id="KW-0472">Membrane</keyword>
<keyword evidence="1" id="KW-1133">Transmembrane helix</keyword>
<evidence type="ECO:0000313" key="2">
    <source>
        <dbReference type="EMBL" id="QVL34195.1"/>
    </source>
</evidence>
<accession>A0A8E6EWQ1</accession>
<dbReference type="RefSeq" id="WP_213499167.1">
    <property type="nucleotide sequence ID" value="NZ_CP074694.1"/>
</dbReference>
<feature type="transmembrane region" description="Helical" evidence="1">
    <location>
        <begin position="55"/>
        <end position="80"/>
    </location>
</feature>
<dbReference type="AlphaFoldDB" id="A0A8E6EWQ1"/>
<evidence type="ECO:0000313" key="3">
    <source>
        <dbReference type="Proteomes" id="UP000676194"/>
    </source>
</evidence>
<feature type="transmembrane region" description="Helical" evidence="1">
    <location>
        <begin position="86"/>
        <end position="108"/>
    </location>
</feature>
<dbReference type="KEGG" id="tsph:KIH39_09895"/>
<dbReference type="Proteomes" id="UP000676194">
    <property type="component" value="Chromosome"/>
</dbReference>
<keyword evidence="3" id="KW-1185">Reference proteome</keyword>
<sequence>MTRPDLEAGLYTELQLCNEIMLNDSAKDDRERLISAPFHLLYPSYKASQIHRRNLFYLDGVGCGIVFSLVITMAILGAVFSTKPEFIWILLANFILHMVVFVIAAVTADKRFTMHKINPKLVRALTPLDVKEEELEDLIRRDPIAEQLSRWMPPHQLYQLLISQTQDQSPLGKI</sequence>
<dbReference type="EMBL" id="CP074694">
    <property type="protein sequence ID" value="QVL34195.1"/>
    <property type="molecule type" value="Genomic_DNA"/>
</dbReference>
<gene>
    <name evidence="2" type="ORF">KIH39_09895</name>
</gene>
<evidence type="ECO:0000256" key="1">
    <source>
        <dbReference type="SAM" id="Phobius"/>
    </source>
</evidence>
<proteinExistence type="predicted"/>